<keyword evidence="14 18" id="KW-1015">Disulfide bond</keyword>
<evidence type="ECO:0000256" key="18">
    <source>
        <dbReference type="PIRSR" id="PIRSR601580-3"/>
    </source>
</evidence>
<dbReference type="GO" id="GO:0060473">
    <property type="term" value="C:cortical granule"/>
    <property type="evidence" value="ECO:0007669"/>
    <property type="project" value="UniProtKB-SubCell"/>
</dbReference>
<gene>
    <name evidence="21" type="primary">CALR</name>
</gene>
<dbReference type="SUPFAM" id="SSF63887">
    <property type="entry name" value="P-domain of calnexin/calreticulin"/>
    <property type="match status" value="1"/>
</dbReference>
<dbReference type="GO" id="GO:0005789">
    <property type="term" value="C:endoplasmic reticulum membrane"/>
    <property type="evidence" value="ECO:0007669"/>
    <property type="project" value="TreeGrafter"/>
</dbReference>
<dbReference type="PANTHER" id="PTHR11073">
    <property type="entry name" value="CALRETICULIN AND CALNEXIN"/>
    <property type="match status" value="1"/>
</dbReference>
<feature type="transmembrane region" description="Helical" evidence="19">
    <location>
        <begin position="15"/>
        <end position="33"/>
    </location>
</feature>
<keyword evidence="10" id="KW-0272">Extracellular matrix</keyword>
<dbReference type="InterPro" id="IPR013320">
    <property type="entry name" value="ConA-like_dom_sf"/>
</dbReference>
<evidence type="ECO:0000256" key="6">
    <source>
        <dbReference type="ARBA" id="ARBA00010983"/>
    </source>
</evidence>
<evidence type="ECO:0000256" key="9">
    <source>
        <dbReference type="ARBA" id="ARBA00022525"/>
    </source>
</evidence>
<dbReference type="GO" id="GO:0009986">
    <property type="term" value="C:cell surface"/>
    <property type="evidence" value="ECO:0007669"/>
    <property type="project" value="UniProtKB-SubCell"/>
</dbReference>
<dbReference type="Gene3D" id="1.10.287.540">
    <property type="entry name" value="Helix hairpin bin"/>
    <property type="match status" value="1"/>
</dbReference>
<feature type="disulfide bond" evidence="18">
    <location>
        <begin position="106"/>
        <end position="145"/>
    </location>
</feature>
<feature type="compositionally biased region" description="Acidic residues" evidence="20">
    <location>
        <begin position="345"/>
        <end position="361"/>
    </location>
</feature>
<keyword evidence="15 19" id="KW-0143">Chaperone</keyword>
<keyword evidence="13" id="KW-0007">Acetylation</keyword>
<dbReference type="InterPro" id="IPR009033">
    <property type="entry name" value="Calreticulin/calnexin_P_dom_sf"/>
</dbReference>
<evidence type="ECO:0000256" key="5">
    <source>
        <dbReference type="ARBA" id="ARBA00004564"/>
    </source>
</evidence>
<evidence type="ECO:0000256" key="3">
    <source>
        <dbReference type="ARBA" id="ARBA00004498"/>
    </source>
</evidence>
<organism evidence="21 22">
    <name type="scientific">Esox lucius</name>
    <name type="common">Northern pike</name>
    <dbReference type="NCBI Taxonomy" id="8010"/>
    <lineage>
        <taxon>Eukaryota</taxon>
        <taxon>Metazoa</taxon>
        <taxon>Chordata</taxon>
        <taxon>Craniata</taxon>
        <taxon>Vertebrata</taxon>
        <taxon>Euteleostomi</taxon>
        <taxon>Actinopterygii</taxon>
        <taxon>Neopterygii</taxon>
        <taxon>Teleostei</taxon>
        <taxon>Protacanthopterygii</taxon>
        <taxon>Esociformes</taxon>
        <taxon>Esocidae</taxon>
        <taxon>Esox</taxon>
    </lineage>
</organism>
<evidence type="ECO:0000313" key="22">
    <source>
        <dbReference type="Proteomes" id="UP000265140"/>
    </source>
</evidence>
<evidence type="ECO:0000256" key="17">
    <source>
        <dbReference type="ARBA" id="ARBA00037865"/>
    </source>
</evidence>
<reference evidence="22" key="1">
    <citation type="journal article" date="2014" name="PLoS ONE">
        <title>The genome and linkage map of the northern pike (Esox lucius): conserved synteny revealed between the salmonid sister group and the Neoteleostei.</title>
        <authorList>
            <person name="Rondeau E.B."/>
            <person name="Minkley D.R."/>
            <person name="Leong J.S."/>
            <person name="Messmer A.M."/>
            <person name="Jantzen J.R."/>
            <person name="von Schalburg K.R."/>
            <person name="Lemon C."/>
            <person name="Bird N.H."/>
            <person name="Koop B.F."/>
        </authorList>
    </citation>
    <scope>NUCLEOTIDE SEQUENCE</scope>
</reference>
<keyword evidence="8" id="KW-0963">Cytoplasm</keyword>
<dbReference type="InParanoid" id="A0A3P8Z6K1"/>
<keyword evidence="19" id="KW-0812">Transmembrane</keyword>
<keyword evidence="12" id="KW-0703">Sarcoplasmic reticulum</keyword>
<dbReference type="InterPro" id="IPR001580">
    <property type="entry name" value="Calret/calnex"/>
</dbReference>
<protein>
    <recommendedName>
        <fullName evidence="7">Calreticulin</fullName>
    </recommendedName>
</protein>
<keyword evidence="19" id="KW-0472">Membrane</keyword>
<dbReference type="GO" id="GO:0006457">
    <property type="term" value="P:protein folding"/>
    <property type="evidence" value="ECO:0007669"/>
    <property type="project" value="InterPro"/>
</dbReference>
<dbReference type="AlphaFoldDB" id="A0A3P8Z6K1"/>
<dbReference type="PRINTS" id="PR00626">
    <property type="entry name" value="CALRETICULIN"/>
</dbReference>
<feature type="region of interest" description="Disordered" evidence="20">
    <location>
        <begin position="213"/>
        <end position="245"/>
    </location>
</feature>
<keyword evidence="9" id="KW-0964">Secreted</keyword>
<name>A0A3P8Z6K1_ESOLU</name>
<dbReference type="SUPFAM" id="SSF49899">
    <property type="entry name" value="Concanavalin A-like lectins/glucanases"/>
    <property type="match status" value="1"/>
</dbReference>
<evidence type="ECO:0000256" key="15">
    <source>
        <dbReference type="ARBA" id="ARBA00023186"/>
    </source>
</evidence>
<reference evidence="21" key="4">
    <citation type="submission" date="2025-09" db="UniProtKB">
        <authorList>
            <consortium name="Ensembl"/>
        </authorList>
    </citation>
    <scope>IDENTIFICATION</scope>
</reference>
<feature type="compositionally biased region" description="Basic and acidic residues" evidence="20">
    <location>
        <begin position="213"/>
        <end position="236"/>
    </location>
</feature>
<evidence type="ECO:0000256" key="2">
    <source>
        <dbReference type="ARBA" id="ARBA00004241"/>
    </source>
</evidence>
<dbReference type="Ensembl" id="ENSELUT00000035887.3">
    <property type="protein sequence ID" value="ENSELUP00000024434.3"/>
    <property type="gene ID" value="ENSELUG00000023714.3"/>
</dbReference>
<evidence type="ECO:0000256" key="1">
    <source>
        <dbReference type="ARBA" id="ARBA00004240"/>
    </source>
</evidence>
<evidence type="ECO:0000256" key="14">
    <source>
        <dbReference type="ARBA" id="ARBA00023157"/>
    </source>
</evidence>
<evidence type="ECO:0000256" key="13">
    <source>
        <dbReference type="ARBA" id="ARBA00022990"/>
    </source>
</evidence>
<dbReference type="GO" id="GO:0051082">
    <property type="term" value="F:unfolded protein binding"/>
    <property type="evidence" value="ECO:0007669"/>
    <property type="project" value="InterPro"/>
</dbReference>
<accession>A0A3P8Z6K1</accession>
<dbReference type="PANTHER" id="PTHR11073:SF16">
    <property type="entry name" value="CALRETICULIN"/>
    <property type="match status" value="1"/>
</dbReference>
<evidence type="ECO:0000313" key="21">
    <source>
        <dbReference type="Ensembl" id="ENSELUP00000024434.3"/>
    </source>
</evidence>
<feature type="region of interest" description="Disordered" evidence="20">
    <location>
        <begin position="321"/>
        <end position="361"/>
    </location>
</feature>
<evidence type="ECO:0000256" key="12">
    <source>
        <dbReference type="ARBA" id="ARBA00022951"/>
    </source>
</evidence>
<evidence type="ECO:0000256" key="20">
    <source>
        <dbReference type="SAM" id="MobiDB-lite"/>
    </source>
</evidence>
<dbReference type="Gene3D" id="2.60.120.200">
    <property type="match status" value="2"/>
</dbReference>
<dbReference type="GO" id="GO:0033018">
    <property type="term" value="C:sarcoplasmic reticulum lumen"/>
    <property type="evidence" value="ECO:0007669"/>
    <property type="project" value="UniProtKB-SubCell"/>
</dbReference>
<proteinExistence type="inferred from homology"/>
<keyword evidence="16" id="KW-0968">Cytoplasmic vesicle</keyword>
<dbReference type="Bgee" id="ENSELUG00000023714">
    <property type="expression patterns" value="Expressed in brain and 13 other cell types or tissues"/>
</dbReference>
<evidence type="ECO:0000256" key="10">
    <source>
        <dbReference type="ARBA" id="ARBA00022530"/>
    </source>
</evidence>
<dbReference type="GO" id="GO:0005829">
    <property type="term" value="C:cytosol"/>
    <property type="evidence" value="ECO:0007669"/>
    <property type="project" value="UniProtKB-SubCell"/>
</dbReference>
<evidence type="ECO:0000256" key="11">
    <source>
        <dbReference type="ARBA" id="ARBA00022824"/>
    </source>
</evidence>
<dbReference type="GO" id="GO:0036503">
    <property type="term" value="P:ERAD pathway"/>
    <property type="evidence" value="ECO:0007669"/>
    <property type="project" value="TreeGrafter"/>
</dbReference>
<comment type="similarity">
    <text evidence="6 19">Belongs to the calreticulin family.</text>
</comment>
<comment type="subcellular location">
    <subcellularLocation>
        <location evidence="2">Cell surface</location>
    </subcellularLocation>
    <subcellularLocation>
        <location evidence="4">Cytoplasm</location>
        <location evidence="4">Cytosol</location>
    </subcellularLocation>
    <subcellularLocation>
        <location evidence="17">Cytoplasmic vesicle</location>
        <location evidence="17">Secretory vesicle</location>
        <location evidence="17">Cortical granule</location>
    </subcellularLocation>
    <subcellularLocation>
        <location evidence="1">Endoplasmic reticulum</location>
    </subcellularLocation>
    <subcellularLocation>
        <location evidence="5">Sarcoplasmic reticulum lumen</location>
    </subcellularLocation>
    <subcellularLocation>
        <location evidence="3">Secreted</location>
        <location evidence="3">Extracellular space</location>
        <location evidence="3">Extracellular matrix</location>
    </subcellularLocation>
</comment>
<evidence type="ECO:0000256" key="19">
    <source>
        <dbReference type="RuleBase" id="RU362126"/>
    </source>
</evidence>
<reference evidence="21" key="2">
    <citation type="submission" date="2020-02" db="EMBL/GenBank/DDBJ databases">
        <title>Esox lucius (northern pike) genome, fEsoLuc1, primary haplotype.</title>
        <authorList>
            <person name="Myers G."/>
            <person name="Karagic N."/>
            <person name="Meyer A."/>
            <person name="Pippel M."/>
            <person name="Reichard M."/>
            <person name="Winkler S."/>
            <person name="Tracey A."/>
            <person name="Sims Y."/>
            <person name="Howe K."/>
            <person name="Rhie A."/>
            <person name="Formenti G."/>
            <person name="Durbin R."/>
            <person name="Fedrigo O."/>
            <person name="Jarvis E.D."/>
        </authorList>
    </citation>
    <scope>NUCLEOTIDE SEQUENCE [LARGE SCALE GENOMIC DNA]</scope>
</reference>
<feature type="compositionally biased region" description="Basic and acidic residues" evidence="20">
    <location>
        <begin position="328"/>
        <end position="344"/>
    </location>
</feature>
<keyword evidence="22" id="KW-1185">Reference proteome</keyword>
<keyword evidence="11 19" id="KW-0256">Endoplasmic reticulum</keyword>
<dbReference type="Pfam" id="PF00262">
    <property type="entry name" value="Calreticulin"/>
    <property type="match status" value="2"/>
</dbReference>
<sequence>AYNSIYLFNSYIQNYYVQLSYVTLFLYVLYIFNDSFKRWLQEKGVPEPEVAVRGRKIGYNVKPVLFPSGPKPARMPFSSACFEPFSHLGKTLVIQFTVKHGQNIVCGGRYIKLFPADLNQADMHGDSNYNIINNLVLPSPGPDICGPGTKKIHVVINYKGKSYLIRQGHWMQGTDDEYSHMYTLILYSDNTYVESKSLEEDWDILPPKKIKDSEAMKERVEDPDDKKPEYWDKPENIADPDPPMISNPDYKGDWKPLNNPNYKGKWVHPKIANPDYSADSEICRFNSIGVIGLDLWQVKSGTIFDNFLITDDATLAEGVGNETWGQTKDPEKNMKEEQERMKLEDELEEDEDTGVEGEEEFDSIKDELEDSQTVSLGQQCLSGWRGLFLPTSQVTR</sequence>
<evidence type="ECO:0000256" key="4">
    <source>
        <dbReference type="ARBA" id="ARBA00004514"/>
    </source>
</evidence>
<evidence type="ECO:0000256" key="7">
    <source>
        <dbReference type="ARBA" id="ARBA00015837"/>
    </source>
</evidence>
<dbReference type="GO" id="GO:0005509">
    <property type="term" value="F:calcium ion binding"/>
    <property type="evidence" value="ECO:0007669"/>
    <property type="project" value="InterPro"/>
</dbReference>
<evidence type="ECO:0000256" key="16">
    <source>
        <dbReference type="ARBA" id="ARBA00023329"/>
    </source>
</evidence>
<dbReference type="Proteomes" id="UP000265140">
    <property type="component" value="Chromosome 3"/>
</dbReference>
<dbReference type="Gene3D" id="2.10.250.10">
    <property type="entry name" value="Calreticulin/calnexin, P domain"/>
    <property type="match status" value="1"/>
</dbReference>
<keyword evidence="19" id="KW-1133">Transmembrane helix</keyword>
<dbReference type="GeneTree" id="ENSGT00950000182915"/>
<evidence type="ECO:0000256" key="8">
    <source>
        <dbReference type="ARBA" id="ARBA00022490"/>
    </source>
</evidence>
<reference evidence="21" key="3">
    <citation type="submission" date="2025-08" db="UniProtKB">
        <authorList>
            <consortium name="Ensembl"/>
        </authorList>
    </citation>
    <scope>IDENTIFICATION</scope>
</reference>